<protein>
    <submittedName>
        <fullName evidence="6">Transcriptional regulator, IclR family</fullName>
    </submittedName>
</protein>
<reference evidence="6 7" key="2">
    <citation type="submission" date="2022-06" db="EMBL/GenBank/DDBJ databases">
        <title>Genomic Encyclopedia of Type Strains, Phase I: the one thousand microbial genomes (KMG-I) project.</title>
        <authorList>
            <person name="Kyrpides N."/>
        </authorList>
    </citation>
    <scope>NUCLEOTIDE SEQUENCE [LARGE SCALE GENOMIC DNA]</scope>
    <source>
        <strain evidence="6 7">DSM 43889</strain>
    </source>
</reference>
<gene>
    <name evidence="6" type="ORF">G443_004029</name>
</gene>
<dbReference type="SUPFAM" id="SSF46785">
    <property type="entry name" value="Winged helix' DNA-binding domain"/>
    <property type="match status" value="1"/>
</dbReference>
<dbReference type="PANTHER" id="PTHR30136:SF34">
    <property type="entry name" value="TRANSCRIPTIONAL REGULATOR"/>
    <property type="match status" value="1"/>
</dbReference>
<feature type="domain" description="HTH iclR-type" evidence="4">
    <location>
        <begin position="7"/>
        <end position="69"/>
    </location>
</feature>
<dbReference type="RefSeq" id="WP_026419266.1">
    <property type="nucleotide sequence ID" value="NZ_AUBJ02000001.1"/>
</dbReference>
<organism evidence="6 7">
    <name type="scientific">Actinoalloteichus caeruleus DSM 43889</name>
    <dbReference type="NCBI Taxonomy" id="1120930"/>
    <lineage>
        <taxon>Bacteria</taxon>
        <taxon>Bacillati</taxon>
        <taxon>Actinomycetota</taxon>
        <taxon>Actinomycetes</taxon>
        <taxon>Pseudonocardiales</taxon>
        <taxon>Pseudonocardiaceae</taxon>
        <taxon>Actinoalloteichus</taxon>
        <taxon>Actinoalloteichus cyanogriseus</taxon>
    </lineage>
</organism>
<dbReference type="InterPro" id="IPR014757">
    <property type="entry name" value="Tscrpt_reg_IclR_C"/>
</dbReference>
<dbReference type="SMART" id="SM00346">
    <property type="entry name" value="HTH_ICLR"/>
    <property type="match status" value="1"/>
</dbReference>
<dbReference type="SUPFAM" id="SSF55781">
    <property type="entry name" value="GAF domain-like"/>
    <property type="match status" value="1"/>
</dbReference>
<dbReference type="InterPro" id="IPR029016">
    <property type="entry name" value="GAF-like_dom_sf"/>
</dbReference>
<keyword evidence="7" id="KW-1185">Reference proteome</keyword>
<name>A0ABT1JMK3_ACTCY</name>
<dbReference type="Pfam" id="PF01614">
    <property type="entry name" value="IclR_C"/>
    <property type="match status" value="1"/>
</dbReference>
<comment type="caution">
    <text evidence="6">The sequence shown here is derived from an EMBL/GenBank/DDBJ whole genome shotgun (WGS) entry which is preliminary data.</text>
</comment>
<dbReference type="PROSITE" id="PS51078">
    <property type="entry name" value="ICLR_ED"/>
    <property type="match status" value="1"/>
</dbReference>
<evidence type="ECO:0000256" key="1">
    <source>
        <dbReference type="ARBA" id="ARBA00023015"/>
    </source>
</evidence>
<evidence type="ECO:0000259" key="5">
    <source>
        <dbReference type="PROSITE" id="PS51078"/>
    </source>
</evidence>
<proteinExistence type="predicted"/>
<dbReference type="EMBL" id="AUBJ02000001">
    <property type="protein sequence ID" value="MCP2333759.1"/>
    <property type="molecule type" value="Genomic_DNA"/>
</dbReference>
<sequence>MGDSSDVPALRRGLALLRALGSRPSPVSAAHLAREVGLPRSSTYHLLGELVAAGFVVHYPEEHRYGLGWAAADLGSAHSASRSLERLGRPLLTGLAAATGHPAQLVVPHGAEVVYLVKAQPPTPQTLVTREEVRLPATLPASGRAILGGLPSAQVRALFPRAASFVRRTARGPRTLPELRALLARQVRRGWAVEDGCVTESWASVGAPVLDHAGRAVAAVSLTFRHVCEGVEECGREWPDLAEPVTRTAGELTARIGGPGRGRTRTR</sequence>
<dbReference type="InterPro" id="IPR050707">
    <property type="entry name" value="HTH_MetabolicPath_Reg"/>
</dbReference>
<dbReference type="Pfam" id="PF09339">
    <property type="entry name" value="HTH_IclR"/>
    <property type="match status" value="1"/>
</dbReference>
<reference evidence="6 7" key="1">
    <citation type="submission" date="2013-07" db="EMBL/GenBank/DDBJ databases">
        <authorList>
            <consortium name="DOE Joint Genome Institute"/>
            <person name="Reeve W."/>
            <person name="Huntemann M."/>
            <person name="Han J."/>
            <person name="Chen A."/>
            <person name="Kyrpides N."/>
            <person name="Mavromatis K."/>
            <person name="Markowitz V."/>
            <person name="Palaniappan K."/>
            <person name="Ivanova N."/>
            <person name="Schaumberg A."/>
            <person name="Pati A."/>
            <person name="Liolios K."/>
            <person name="Nordberg H.P."/>
            <person name="Cantor M.N."/>
            <person name="Hua S.X."/>
            <person name="Woyke T."/>
        </authorList>
    </citation>
    <scope>NUCLEOTIDE SEQUENCE [LARGE SCALE GENOMIC DNA]</scope>
    <source>
        <strain evidence="6 7">DSM 43889</strain>
    </source>
</reference>
<dbReference type="Gene3D" id="3.30.450.40">
    <property type="match status" value="1"/>
</dbReference>
<accession>A0ABT1JMK3</accession>
<evidence type="ECO:0000259" key="4">
    <source>
        <dbReference type="PROSITE" id="PS51077"/>
    </source>
</evidence>
<dbReference type="Gene3D" id="1.10.10.10">
    <property type="entry name" value="Winged helix-like DNA-binding domain superfamily/Winged helix DNA-binding domain"/>
    <property type="match status" value="1"/>
</dbReference>
<keyword evidence="1" id="KW-0805">Transcription regulation</keyword>
<dbReference type="InterPro" id="IPR036388">
    <property type="entry name" value="WH-like_DNA-bd_sf"/>
</dbReference>
<dbReference type="InterPro" id="IPR036390">
    <property type="entry name" value="WH_DNA-bd_sf"/>
</dbReference>
<dbReference type="PROSITE" id="PS51077">
    <property type="entry name" value="HTH_ICLR"/>
    <property type="match status" value="1"/>
</dbReference>
<feature type="domain" description="IclR-ED" evidence="5">
    <location>
        <begin position="70"/>
        <end position="258"/>
    </location>
</feature>
<dbReference type="PANTHER" id="PTHR30136">
    <property type="entry name" value="HELIX-TURN-HELIX TRANSCRIPTIONAL REGULATOR, ICLR FAMILY"/>
    <property type="match status" value="1"/>
</dbReference>
<dbReference type="Proteomes" id="UP000791080">
    <property type="component" value="Unassembled WGS sequence"/>
</dbReference>
<dbReference type="InterPro" id="IPR005471">
    <property type="entry name" value="Tscrpt_reg_IclR_N"/>
</dbReference>
<evidence type="ECO:0000256" key="2">
    <source>
        <dbReference type="ARBA" id="ARBA00023125"/>
    </source>
</evidence>
<evidence type="ECO:0000256" key="3">
    <source>
        <dbReference type="ARBA" id="ARBA00023163"/>
    </source>
</evidence>
<evidence type="ECO:0000313" key="7">
    <source>
        <dbReference type="Proteomes" id="UP000791080"/>
    </source>
</evidence>
<keyword evidence="3" id="KW-0804">Transcription</keyword>
<keyword evidence="2" id="KW-0238">DNA-binding</keyword>
<evidence type="ECO:0000313" key="6">
    <source>
        <dbReference type="EMBL" id="MCP2333759.1"/>
    </source>
</evidence>